<dbReference type="Gene3D" id="3.90.550.10">
    <property type="entry name" value="Spore Coat Polysaccharide Biosynthesis Protein SpsA, Chain A"/>
    <property type="match status" value="1"/>
</dbReference>
<protein>
    <submittedName>
        <fullName evidence="4">Glycosyltransferase involved in cell wall bisynthesis</fullName>
    </submittedName>
</protein>
<gene>
    <name evidence="4" type="ORF">SAMN05660477_01257</name>
</gene>
<dbReference type="Pfam" id="PF00535">
    <property type="entry name" value="Glycos_transf_2"/>
    <property type="match status" value="1"/>
</dbReference>
<dbReference type="STRING" id="619805.SAMN05660477_01257"/>
<dbReference type="EMBL" id="FUYZ01000003">
    <property type="protein sequence ID" value="SKB81267.1"/>
    <property type="molecule type" value="Genomic_DNA"/>
</dbReference>
<accession>A0A1T5EB58</accession>
<dbReference type="CDD" id="cd00761">
    <property type="entry name" value="Glyco_tranf_GTA_type"/>
    <property type="match status" value="1"/>
</dbReference>
<keyword evidence="1" id="KW-0328">Glycosyltransferase</keyword>
<reference evidence="4 5" key="1">
    <citation type="submission" date="2017-02" db="EMBL/GenBank/DDBJ databases">
        <authorList>
            <person name="Peterson S.W."/>
        </authorList>
    </citation>
    <scope>NUCLEOTIDE SEQUENCE [LARGE SCALE GENOMIC DNA]</scope>
    <source>
        <strain evidence="4 5">DSM 22323</strain>
    </source>
</reference>
<dbReference type="PANTHER" id="PTHR22916:SF51">
    <property type="entry name" value="GLYCOSYLTRANSFERASE EPSH-RELATED"/>
    <property type="match status" value="1"/>
</dbReference>
<keyword evidence="5" id="KW-1185">Reference proteome</keyword>
<dbReference type="Proteomes" id="UP000191112">
    <property type="component" value="Unassembled WGS sequence"/>
</dbReference>
<proteinExistence type="predicted"/>
<dbReference type="InterPro" id="IPR001173">
    <property type="entry name" value="Glyco_trans_2-like"/>
</dbReference>
<name>A0A1T5EB58_9FLAO</name>
<evidence type="ECO:0000256" key="1">
    <source>
        <dbReference type="ARBA" id="ARBA00022676"/>
    </source>
</evidence>
<dbReference type="InterPro" id="IPR029044">
    <property type="entry name" value="Nucleotide-diphossugar_trans"/>
</dbReference>
<dbReference type="PANTHER" id="PTHR22916">
    <property type="entry name" value="GLYCOSYLTRANSFERASE"/>
    <property type="match status" value="1"/>
</dbReference>
<evidence type="ECO:0000259" key="3">
    <source>
        <dbReference type="Pfam" id="PF00535"/>
    </source>
</evidence>
<dbReference type="AlphaFoldDB" id="A0A1T5EB58"/>
<sequence length="323" mass="38604">MNDLISIIIPIYKVETYLRDCLVSIQRQRFSNFEVLLINDGSPDNSEEICLDFVKNDYRYKYFYKENEGVSSARNFGIEKATGKWVVFIDSDDTVEESYLKDFVDNFKASNYLLVQDINRITSSGAISNFLNYNDEEINLNDFSKILSNEKYLDGHPVNKFFDLSIIKKNSLSFDEKLTIREDRVFFYKYLEKINTIKFLKTSNYNYFYREGSAVSKKHSFVSYKTYLEYYKKFLTTFFISQNINLENSFINKDYNHILVTSIYRLYKENYSYSKRLHYLKQIIVLKIFPVKSIQSKKINSIFIFFNKRTYLTFDILFKNIIK</sequence>
<dbReference type="RefSeq" id="WP_079666521.1">
    <property type="nucleotide sequence ID" value="NZ_FUYZ01000003.1"/>
</dbReference>
<feature type="domain" description="Glycosyltransferase 2-like" evidence="3">
    <location>
        <begin position="6"/>
        <end position="156"/>
    </location>
</feature>
<evidence type="ECO:0000313" key="5">
    <source>
        <dbReference type="Proteomes" id="UP000191112"/>
    </source>
</evidence>
<keyword evidence="2 4" id="KW-0808">Transferase</keyword>
<evidence type="ECO:0000256" key="2">
    <source>
        <dbReference type="ARBA" id="ARBA00022679"/>
    </source>
</evidence>
<evidence type="ECO:0000313" key="4">
    <source>
        <dbReference type="EMBL" id="SKB81267.1"/>
    </source>
</evidence>
<dbReference type="GO" id="GO:0016758">
    <property type="term" value="F:hexosyltransferase activity"/>
    <property type="evidence" value="ECO:0007669"/>
    <property type="project" value="UniProtKB-ARBA"/>
</dbReference>
<organism evidence="4 5">
    <name type="scientific">Soonwooa buanensis</name>
    <dbReference type="NCBI Taxonomy" id="619805"/>
    <lineage>
        <taxon>Bacteria</taxon>
        <taxon>Pseudomonadati</taxon>
        <taxon>Bacteroidota</taxon>
        <taxon>Flavobacteriia</taxon>
        <taxon>Flavobacteriales</taxon>
        <taxon>Weeksellaceae</taxon>
        <taxon>Chryseobacterium group</taxon>
        <taxon>Soonwooa</taxon>
    </lineage>
</organism>
<dbReference type="SUPFAM" id="SSF53448">
    <property type="entry name" value="Nucleotide-diphospho-sugar transferases"/>
    <property type="match status" value="1"/>
</dbReference>